<organism evidence="3 4">
    <name type="scientific">Cutaneotrichosporon oleaginosum</name>
    <dbReference type="NCBI Taxonomy" id="879819"/>
    <lineage>
        <taxon>Eukaryota</taxon>
        <taxon>Fungi</taxon>
        <taxon>Dikarya</taxon>
        <taxon>Basidiomycota</taxon>
        <taxon>Agaricomycotina</taxon>
        <taxon>Tremellomycetes</taxon>
        <taxon>Trichosporonales</taxon>
        <taxon>Trichosporonaceae</taxon>
        <taxon>Cutaneotrichosporon</taxon>
    </lineage>
</organism>
<feature type="region of interest" description="Disordered" evidence="1">
    <location>
        <begin position="1"/>
        <end position="43"/>
    </location>
</feature>
<keyword evidence="4" id="KW-1185">Reference proteome</keyword>
<dbReference type="SUPFAM" id="SSF53639">
    <property type="entry name" value="AraD/HMP-PK domain-like"/>
    <property type="match status" value="1"/>
</dbReference>
<dbReference type="Proteomes" id="UP000053611">
    <property type="component" value="Unassembled WGS sequence"/>
</dbReference>
<dbReference type="STRING" id="879819.A0A0J0XZ53"/>
<dbReference type="Pfam" id="PF00596">
    <property type="entry name" value="Aldolase_II"/>
    <property type="match status" value="1"/>
</dbReference>
<dbReference type="NCBIfam" id="NF004855">
    <property type="entry name" value="PRK06208.1"/>
    <property type="match status" value="1"/>
</dbReference>
<evidence type="ECO:0000256" key="1">
    <source>
        <dbReference type="SAM" id="MobiDB-lite"/>
    </source>
</evidence>
<evidence type="ECO:0000313" key="3">
    <source>
        <dbReference type="EMBL" id="KLT46342.1"/>
    </source>
</evidence>
<sequence length="296" mass="31613">MPTQTVTHPTLTLRPDVAASTAAAAESPASPDDIAKFDFGPPPPTFTDKHAERAYLKERLALAYRVLARECRPEGSAGHVSVRDPVDPSCFWVNPFSLHFSRMTASDLLLVDHAGRVVGGGRTNKTYNAAAFVIHSAIHAARPDVVAIAHAHTPHGKAFSTLGRPLPFYTQDSAVFWEDCALYAAHGGVVLSARESGQIVAALGDKKAVILQNHGLLTAGGSVESAIAWFMLLENECRCVLSAEAAAAMTGKMPVSISSSVAEFTWRETGSEEAGRFEALSFFDLVEEECGGAHRN</sequence>
<feature type="compositionally biased region" description="Polar residues" evidence="1">
    <location>
        <begin position="1"/>
        <end position="10"/>
    </location>
</feature>
<proteinExistence type="predicted"/>
<evidence type="ECO:0000313" key="4">
    <source>
        <dbReference type="Proteomes" id="UP000053611"/>
    </source>
</evidence>
<feature type="domain" description="Class II aldolase/adducin N-terminal" evidence="2">
    <location>
        <begin position="58"/>
        <end position="241"/>
    </location>
</feature>
<dbReference type="OrthoDB" id="3238794at2759"/>
<dbReference type="SMART" id="SM01007">
    <property type="entry name" value="Aldolase_II"/>
    <property type="match status" value="1"/>
</dbReference>
<dbReference type="InterPro" id="IPR051017">
    <property type="entry name" value="Aldolase-II_Adducin_sf"/>
</dbReference>
<dbReference type="InterPro" id="IPR001303">
    <property type="entry name" value="Aldolase_II/adducin_N"/>
</dbReference>
<feature type="compositionally biased region" description="Low complexity" evidence="1">
    <location>
        <begin position="15"/>
        <end position="32"/>
    </location>
</feature>
<dbReference type="PANTHER" id="PTHR10672">
    <property type="entry name" value="ADDUCIN"/>
    <property type="match status" value="1"/>
</dbReference>
<dbReference type="EMBL" id="KQ087177">
    <property type="protein sequence ID" value="KLT46342.1"/>
    <property type="molecule type" value="Genomic_DNA"/>
</dbReference>
<dbReference type="Gene3D" id="3.40.225.10">
    <property type="entry name" value="Class II aldolase/adducin N-terminal domain"/>
    <property type="match status" value="1"/>
</dbReference>
<dbReference type="AlphaFoldDB" id="A0A0J0XZ53"/>
<dbReference type="InterPro" id="IPR036409">
    <property type="entry name" value="Aldolase_II/adducin_N_sf"/>
</dbReference>
<name>A0A0J0XZ53_9TREE</name>
<dbReference type="PANTHER" id="PTHR10672:SF39">
    <property type="entry name" value="CLASS II ALDOLASE_ADDUCIN N-TERMINAL DOMAIN-CONTAINING PROTEIN"/>
    <property type="match status" value="1"/>
</dbReference>
<dbReference type="FunFam" id="3.40.225.10:FF:000009">
    <property type="entry name" value="Class II aldolase/adducin N-terminal"/>
    <property type="match status" value="1"/>
</dbReference>
<gene>
    <name evidence="3" type="ORF">CC85DRAFT_253347</name>
</gene>
<reference evidence="3 4" key="1">
    <citation type="submission" date="2015-03" db="EMBL/GenBank/DDBJ databases">
        <title>Genomics and transcriptomics of the oil-accumulating basidiomycete yeast T. oleaginosus allow insights into substrate utilization and the diverse evolutionary trajectories of mating systems in fungi.</title>
        <authorList>
            <consortium name="DOE Joint Genome Institute"/>
            <person name="Kourist R."/>
            <person name="Kracht O."/>
            <person name="Bracharz F."/>
            <person name="Lipzen A."/>
            <person name="Nolan M."/>
            <person name="Ohm R."/>
            <person name="Grigoriev I."/>
            <person name="Sun S."/>
            <person name="Heitman J."/>
            <person name="Bruck T."/>
            <person name="Nowrousian M."/>
        </authorList>
    </citation>
    <scope>NUCLEOTIDE SEQUENCE [LARGE SCALE GENOMIC DNA]</scope>
    <source>
        <strain evidence="3 4">IBC0246</strain>
    </source>
</reference>
<protein>
    <submittedName>
        <fullName evidence="3">Ribulose-5-phosphate 4-epimerase</fullName>
    </submittedName>
</protein>
<evidence type="ECO:0000259" key="2">
    <source>
        <dbReference type="SMART" id="SM01007"/>
    </source>
</evidence>
<dbReference type="GeneID" id="28981206"/>
<dbReference type="GO" id="GO:0051015">
    <property type="term" value="F:actin filament binding"/>
    <property type="evidence" value="ECO:0007669"/>
    <property type="project" value="TreeGrafter"/>
</dbReference>
<dbReference type="GO" id="GO:0005856">
    <property type="term" value="C:cytoskeleton"/>
    <property type="evidence" value="ECO:0007669"/>
    <property type="project" value="TreeGrafter"/>
</dbReference>
<accession>A0A0J0XZ53</accession>
<dbReference type="RefSeq" id="XP_018282833.1">
    <property type="nucleotide sequence ID" value="XM_018420603.1"/>
</dbReference>